<keyword evidence="6" id="KW-0732">Signal</keyword>
<evidence type="ECO:0000256" key="14">
    <source>
        <dbReference type="ARBA" id="ARBA00048679"/>
    </source>
</evidence>
<evidence type="ECO:0000256" key="11">
    <source>
        <dbReference type="ARBA" id="ARBA00023136"/>
    </source>
</evidence>
<keyword evidence="4" id="KW-0808">Transferase</keyword>
<keyword evidence="9" id="KW-0067">ATP-binding</keyword>
<keyword evidence="8" id="KW-0418">Kinase</keyword>
<keyword evidence="3" id="KW-0723">Serine/threonine-protein kinase</keyword>
<evidence type="ECO:0000256" key="2">
    <source>
        <dbReference type="ARBA" id="ARBA00012513"/>
    </source>
</evidence>
<evidence type="ECO:0000313" key="16">
    <source>
        <dbReference type="EMBL" id="KAL1532121.1"/>
    </source>
</evidence>
<evidence type="ECO:0000259" key="15">
    <source>
        <dbReference type="PROSITE" id="PS50011"/>
    </source>
</evidence>
<name>A0ABD1FMZ9_SALDI</name>
<comment type="catalytic activity">
    <reaction evidence="14">
        <text>L-seryl-[protein] + ATP = O-phospho-L-seryl-[protein] + ADP + H(+)</text>
        <dbReference type="Rhea" id="RHEA:17989"/>
        <dbReference type="Rhea" id="RHEA-COMP:9863"/>
        <dbReference type="Rhea" id="RHEA-COMP:11604"/>
        <dbReference type="ChEBI" id="CHEBI:15378"/>
        <dbReference type="ChEBI" id="CHEBI:29999"/>
        <dbReference type="ChEBI" id="CHEBI:30616"/>
        <dbReference type="ChEBI" id="CHEBI:83421"/>
        <dbReference type="ChEBI" id="CHEBI:456216"/>
        <dbReference type="EC" id="2.7.11.1"/>
    </reaction>
</comment>
<dbReference type="InterPro" id="IPR011009">
    <property type="entry name" value="Kinase-like_dom_sf"/>
</dbReference>
<evidence type="ECO:0000256" key="1">
    <source>
        <dbReference type="ARBA" id="ARBA00004479"/>
    </source>
</evidence>
<dbReference type="PROSITE" id="PS50011">
    <property type="entry name" value="PROTEIN_KINASE_DOM"/>
    <property type="match status" value="1"/>
</dbReference>
<comment type="catalytic activity">
    <reaction evidence="13">
        <text>L-threonyl-[protein] + ATP = O-phospho-L-threonyl-[protein] + ADP + H(+)</text>
        <dbReference type="Rhea" id="RHEA:46608"/>
        <dbReference type="Rhea" id="RHEA-COMP:11060"/>
        <dbReference type="Rhea" id="RHEA-COMP:11605"/>
        <dbReference type="ChEBI" id="CHEBI:15378"/>
        <dbReference type="ChEBI" id="CHEBI:30013"/>
        <dbReference type="ChEBI" id="CHEBI:30616"/>
        <dbReference type="ChEBI" id="CHEBI:61977"/>
        <dbReference type="ChEBI" id="CHEBI:456216"/>
        <dbReference type="EC" id="2.7.11.1"/>
    </reaction>
</comment>
<dbReference type="InterPro" id="IPR045874">
    <property type="entry name" value="LRK10/LRL21-25-like"/>
</dbReference>
<gene>
    <name evidence="16" type="ORF">AAHA92_32173</name>
</gene>
<feature type="domain" description="Protein kinase" evidence="15">
    <location>
        <begin position="1"/>
        <end position="185"/>
    </location>
</feature>
<dbReference type="SUPFAM" id="SSF56112">
    <property type="entry name" value="Protein kinase-like (PK-like)"/>
    <property type="match status" value="1"/>
</dbReference>
<dbReference type="EMBL" id="JBEAFC010000014">
    <property type="protein sequence ID" value="KAL1532121.1"/>
    <property type="molecule type" value="Genomic_DNA"/>
</dbReference>
<dbReference type="Pfam" id="PF00069">
    <property type="entry name" value="Pkinase"/>
    <property type="match status" value="1"/>
</dbReference>
<proteinExistence type="predicted"/>
<evidence type="ECO:0000313" key="17">
    <source>
        <dbReference type="Proteomes" id="UP001567538"/>
    </source>
</evidence>
<dbReference type="AlphaFoldDB" id="A0ABD1FMZ9"/>
<organism evidence="16 17">
    <name type="scientific">Salvia divinorum</name>
    <name type="common">Maria pastora</name>
    <name type="synonym">Diviner's sage</name>
    <dbReference type="NCBI Taxonomy" id="28513"/>
    <lineage>
        <taxon>Eukaryota</taxon>
        <taxon>Viridiplantae</taxon>
        <taxon>Streptophyta</taxon>
        <taxon>Embryophyta</taxon>
        <taxon>Tracheophyta</taxon>
        <taxon>Spermatophyta</taxon>
        <taxon>Magnoliopsida</taxon>
        <taxon>eudicotyledons</taxon>
        <taxon>Gunneridae</taxon>
        <taxon>Pentapetalae</taxon>
        <taxon>asterids</taxon>
        <taxon>lamiids</taxon>
        <taxon>Lamiales</taxon>
        <taxon>Lamiaceae</taxon>
        <taxon>Nepetoideae</taxon>
        <taxon>Mentheae</taxon>
        <taxon>Salviinae</taxon>
        <taxon>Salvia</taxon>
        <taxon>Salvia subgen. Calosphace</taxon>
    </lineage>
</organism>
<dbReference type="GO" id="GO:0004674">
    <property type="term" value="F:protein serine/threonine kinase activity"/>
    <property type="evidence" value="ECO:0007669"/>
    <property type="project" value="UniProtKB-KW"/>
</dbReference>
<dbReference type="Proteomes" id="UP001567538">
    <property type="component" value="Unassembled WGS sequence"/>
</dbReference>
<evidence type="ECO:0000256" key="7">
    <source>
        <dbReference type="ARBA" id="ARBA00022741"/>
    </source>
</evidence>
<protein>
    <recommendedName>
        <fullName evidence="2">non-specific serine/threonine protein kinase</fullName>
        <ecNumber evidence="2">2.7.11.1</ecNumber>
    </recommendedName>
</protein>
<keyword evidence="10" id="KW-1133">Transmembrane helix</keyword>
<dbReference type="EC" id="2.7.11.1" evidence="2"/>
<keyword evidence="17" id="KW-1185">Reference proteome</keyword>
<evidence type="ECO:0000256" key="6">
    <source>
        <dbReference type="ARBA" id="ARBA00022729"/>
    </source>
</evidence>
<sequence>MKFKIAVGAARGIEYLHGGCDMKILHLDIKPHNILLDENFVPKISDFGLAKLYPTDKDTVTLTTARGTVGLVAPEIIDTRIGRVSHKADVYSFGMLLMEIAGVNKGMTRNTNNSSQYFPYWVYDRLNRGKGIENARAKINNVDDENGIGKSIQEKMAIVGLWCIRTNPDERPPMSKVLEMLEARVGDLKVPDRPGSMNVDQSWDENSTAFASLRSIEISIA</sequence>
<dbReference type="GO" id="GO:0005524">
    <property type="term" value="F:ATP binding"/>
    <property type="evidence" value="ECO:0007669"/>
    <property type="project" value="UniProtKB-KW"/>
</dbReference>
<evidence type="ECO:0000256" key="9">
    <source>
        <dbReference type="ARBA" id="ARBA00022840"/>
    </source>
</evidence>
<evidence type="ECO:0000256" key="10">
    <source>
        <dbReference type="ARBA" id="ARBA00022989"/>
    </source>
</evidence>
<reference evidence="16 17" key="1">
    <citation type="submission" date="2024-06" db="EMBL/GenBank/DDBJ databases">
        <title>A chromosome level genome sequence of Diviner's sage (Salvia divinorum).</title>
        <authorList>
            <person name="Ford S.A."/>
            <person name="Ro D.-K."/>
            <person name="Ness R.W."/>
            <person name="Phillips M.A."/>
        </authorList>
    </citation>
    <scope>NUCLEOTIDE SEQUENCE [LARGE SCALE GENOMIC DNA]</scope>
    <source>
        <strain evidence="16">SAF-2024a</strain>
        <tissue evidence="16">Leaf</tissue>
    </source>
</reference>
<evidence type="ECO:0000256" key="4">
    <source>
        <dbReference type="ARBA" id="ARBA00022679"/>
    </source>
</evidence>
<keyword evidence="7" id="KW-0547">Nucleotide-binding</keyword>
<dbReference type="PROSITE" id="PS00108">
    <property type="entry name" value="PROTEIN_KINASE_ST"/>
    <property type="match status" value="1"/>
</dbReference>
<dbReference type="InterPro" id="IPR000719">
    <property type="entry name" value="Prot_kinase_dom"/>
</dbReference>
<comment type="caution">
    <text evidence="16">The sequence shown here is derived from an EMBL/GenBank/DDBJ whole genome shotgun (WGS) entry which is preliminary data.</text>
</comment>
<accession>A0ABD1FMZ9</accession>
<dbReference type="GO" id="GO:0016020">
    <property type="term" value="C:membrane"/>
    <property type="evidence" value="ECO:0007669"/>
    <property type="project" value="UniProtKB-SubCell"/>
</dbReference>
<evidence type="ECO:0000256" key="13">
    <source>
        <dbReference type="ARBA" id="ARBA00047899"/>
    </source>
</evidence>
<keyword evidence="12" id="KW-0325">Glycoprotein</keyword>
<dbReference type="Gene3D" id="1.10.510.10">
    <property type="entry name" value="Transferase(Phosphotransferase) domain 1"/>
    <property type="match status" value="1"/>
</dbReference>
<evidence type="ECO:0000256" key="12">
    <source>
        <dbReference type="ARBA" id="ARBA00023180"/>
    </source>
</evidence>
<dbReference type="InterPro" id="IPR008271">
    <property type="entry name" value="Ser/Thr_kinase_AS"/>
</dbReference>
<evidence type="ECO:0000256" key="3">
    <source>
        <dbReference type="ARBA" id="ARBA00022527"/>
    </source>
</evidence>
<keyword evidence="5" id="KW-0812">Transmembrane</keyword>
<evidence type="ECO:0000256" key="5">
    <source>
        <dbReference type="ARBA" id="ARBA00022692"/>
    </source>
</evidence>
<evidence type="ECO:0000256" key="8">
    <source>
        <dbReference type="ARBA" id="ARBA00022777"/>
    </source>
</evidence>
<dbReference type="SMART" id="SM00220">
    <property type="entry name" value="S_TKc"/>
    <property type="match status" value="1"/>
</dbReference>
<dbReference type="FunFam" id="1.10.510.10:FF:001023">
    <property type="entry name" value="Os07g0541700 protein"/>
    <property type="match status" value="1"/>
</dbReference>
<dbReference type="PANTHER" id="PTHR27009">
    <property type="entry name" value="RUST RESISTANCE KINASE LR10-RELATED"/>
    <property type="match status" value="1"/>
</dbReference>
<comment type="subcellular location">
    <subcellularLocation>
        <location evidence="1">Membrane</location>
        <topology evidence="1">Single-pass type I membrane protein</topology>
    </subcellularLocation>
</comment>
<keyword evidence="11" id="KW-0472">Membrane</keyword>